<dbReference type="PANTHER" id="PTHR24223">
    <property type="entry name" value="ATP-BINDING CASSETTE SUB-FAMILY C"/>
    <property type="match status" value="1"/>
</dbReference>
<name>A0A9P0FYZ5_CHRIL</name>
<dbReference type="InterPro" id="IPR050173">
    <property type="entry name" value="ABC_transporter_C-like"/>
</dbReference>
<feature type="transmembrane region" description="Helical" evidence="10">
    <location>
        <begin position="234"/>
        <end position="254"/>
    </location>
</feature>
<feature type="transmembrane region" description="Helical" evidence="10">
    <location>
        <begin position="830"/>
        <end position="856"/>
    </location>
</feature>
<evidence type="ECO:0000256" key="2">
    <source>
        <dbReference type="ARBA" id="ARBA00022448"/>
    </source>
</evidence>
<dbReference type="InterPro" id="IPR017871">
    <property type="entry name" value="ABC_transporter-like_CS"/>
</dbReference>
<keyword evidence="8 10" id="KW-0472">Membrane</keyword>
<dbReference type="SUPFAM" id="SSF90123">
    <property type="entry name" value="ABC transporter transmembrane region"/>
    <property type="match status" value="2"/>
</dbReference>
<feature type="transmembrane region" description="Helical" evidence="10">
    <location>
        <begin position="133"/>
        <end position="154"/>
    </location>
</feature>
<feature type="transmembrane region" description="Helical" evidence="10">
    <location>
        <begin position="354"/>
        <end position="376"/>
    </location>
</feature>
<feature type="transmembrane region" description="Helical" evidence="10">
    <location>
        <begin position="930"/>
        <end position="948"/>
    </location>
</feature>
<feature type="transmembrane region" description="Helical" evidence="10">
    <location>
        <begin position="206"/>
        <end position="228"/>
    </location>
</feature>
<feature type="domain" description="AAA+ ATPase" evidence="11">
    <location>
        <begin position="457"/>
        <end position="631"/>
    </location>
</feature>
<evidence type="ECO:0000256" key="10">
    <source>
        <dbReference type="SAM" id="Phobius"/>
    </source>
</evidence>
<dbReference type="InterPro" id="IPR027417">
    <property type="entry name" value="P-loop_NTPase"/>
</dbReference>
<evidence type="ECO:0000313" key="13">
    <source>
        <dbReference type="Proteomes" id="UP001154114"/>
    </source>
</evidence>
<feature type="domain" description="AAA+ ATPase" evidence="11">
    <location>
        <begin position="1131"/>
        <end position="1311"/>
    </location>
</feature>
<evidence type="ECO:0000256" key="3">
    <source>
        <dbReference type="ARBA" id="ARBA00022692"/>
    </source>
</evidence>
<sequence>MESKVVLKQKNPYQESNFLGKIFLTFSFGLFKRGYKQGLTVNDLWRALDADQSGGLGDRLEEAWEKELDNAKRKGSKPSLSKAIISSFWVEYMLCGLLVGMLMIVLWPLIPFTLALFINYFSEDKTPQTYRDAHIYNFLLNFLSIATSLIFNHIQISQGRVGMRIRIASCSLLYRKILKLDRTGMNKTEPGQVINLMSNDVNRFDLVTIFLHYIWVMPVVVPVVSYLVWQRIRWAVFAALLVIFVQTVLVQAYLSNRQGVLRGKIAKRTDERVKVMSELVNGVQVIKMYAWETPFEKLVDRLRKLEVGYIMSTSMIKGFSTALSVFTERFILFSAIVTFVLIGGDIRAEIAFSMVQYFNLLQLACNIFFPMALAFLAETKVSVRRIEEFLLLDELKSLKDSKKEANIFGSKAINVYENGTDIEKQRHTGLQLTGLTASWDADAIVNTLRDINLTAFPGEFIGIAGLVGSGKSSLLQVILGELSPSQGSISLGGARVSYASQEPWLFVATVRQNILFGLPYDKIRYKKVVTACALVRDFEQLPAGDSTLVGERGISLSGGQRARIGLARACYRQADIYLLDDPLSAVDTHVGKHLVTECVNGLLQNATRILVTHQLHHLKTADKVIILHNGEIETQGNFDDVSRSPLFAELLQEEEQPETPKATYLRQRTLSIQSHTSTTSTLHDAGVQPEDQEEQSEITGSGRVPASVYSKYFRAGAGWGLLMTTIISVLLAQVITSVSDLWLTYWMNDVEIKHAANEMESLRLNSLANGNFSNDVNETSEIASTIIANLTTPTSTAAPNLTVIGTMMKTAFAMQNITAGYEEYNHEFYIYIWGFAILGCIILTTGRSMLFLWVCMRSSIKLHNQMFSNILAATMRFFDTNPSGRILNRFSKDMGIVDEILPRMYLDSIQIFMVMLGILVMVAIVNPWMLVTTGACAILMYLWTIVFLSTAQAIKRVEGVTRSPVFSHVSATMAGLSTVRACGAEKMLRDQFDGKQDVHTAAWYLTLLTNTAFSIWLSLICATYVVIVSYTFLLLDDGTTKAGNVGLAISQGLILVNMVQYGVKQATEVISQMTSVERVVQFTSLPREDNSGPSPPAGWPKRARLVFKDLTLRYDKDADPVLKKLNIVIESGWKVGVVGRTGAGKSSLISALFRLAPIEGNVFIDDVDSKDIALKELRAKISIIPQEPVLFSASLRYNMDPFDKYTDAEIWQALEQVELKRSVPSLSSAVQSGGSNFSAGQRQLLCLARAALGRNKLLVLDEATANVDPNTDALIQKSIRTHFADCTVLTVAHRLHTVADSDRVVVMEAGEIVEAGHPHELLQQPDGHFTRMVQQLGPAAEQSLRDLAEAAHAEHIRYVDADDNNQS</sequence>
<feature type="transmembrane region" description="Helical" evidence="10">
    <location>
        <begin position="719"/>
        <end position="738"/>
    </location>
</feature>
<dbReference type="InterPro" id="IPR036640">
    <property type="entry name" value="ABC1_TM_sf"/>
</dbReference>
<evidence type="ECO:0000256" key="9">
    <source>
        <dbReference type="SAM" id="MobiDB-lite"/>
    </source>
</evidence>
<dbReference type="InterPro" id="IPR003439">
    <property type="entry name" value="ABC_transporter-like_ATP-bd"/>
</dbReference>
<dbReference type="InterPro" id="IPR011527">
    <property type="entry name" value="ABC1_TM_dom"/>
</dbReference>
<evidence type="ECO:0000256" key="5">
    <source>
        <dbReference type="ARBA" id="ARBA00022741"/>
    </source>
</evidence>
<dbReference type="CDD" id="cd03250">
    <property type="entry name" value="ABCC_MRP_domain1"/>
    <property type="match status" value="1"/>
</dbReference>
<dbReference type="FunFam" id="3.40.50.300:FF:000163">
    <property type="entry name" value="Multidrug resistance-associated protein member 4"/>
    <property type="match status" value="1"/>
</dbReference>
<dbReference type="InterPro" id="IPR044746">
    <property type="entry name" value="ABCC_6TM_D1"/>
</dbReference>
<keyword evidence="3 10" id="KW-0812">Transmembrane</keyword>
<dbReference type="InterPro" id="IPR003593">
    <property type="entry name" value="AAA+_ATPase"/>
</dbReference>
<evidence type="ECO:0000259" key="11">
    <source>
        <dbReference type="SMART" id="SM00382"/>
    </source>
</evidence>
<dbReference type="EMBL" id="LR824006">
    <property type="protein sequence ID" value="CAH0600490.1"/>
    <property type="molecule type" value="Genomic_DNA"/>
</dbReference>
<proteinExistence type="predicted"/>
<feature type="transmembrane region" description="Helical" evidence="10">
    <location>
        <begin position="92"/>
        <end position="121"/>
    </location>
</feature>
<dbReference type="SMART" id="SM00382">
    <property type="entry name" value="AAA"/>
    <property type="match status" value="2"/>
</dbReference>
<evidence type="ECO:0000256" key="7">
    <source>
        <dbReference type="ARBA" id="ARBA00022989"/>
    </source>
</evidence>
<dbReference type="GO" id="GO:0005524">
    <property type="term" value="F:ATP binding"/>
    <property type="evidence" value="ECO:0007669"/>
    <property type="project" value="UniProtKB-KW"/>
</dbReference>
<dbReference type="Pfam" id="PF00005">
    <property type="entry name" value="ABC_tran"/>
    <property type="match status" value="2"/>
</dbReference>
<evidence type="ECO:0000256" key="6">
    <source>
        <dbReference type="ARBA" id="ARBA00022840"/>
    </source>
</evidence>
<evidence type="ECO:0000313" key="12">
    <source>
        <dbReference type="EMBL" id="CAH0600490.1"/>
    </source>
</evidence>
<dbReference type="GO" id="GO:0016020">
    <property type="term" value="C:membrane"/>
    <property type="evidence" value="ECO:0007669"/>
    <property type="project" value="UniProtKB-SubCell"/>
</dbReference>
<keyword evidence="7 10" id="KW-1133">Transmembrane helix</keyword>
<dbReference type="FunFam" id="1.20.1560.10:FF:000026">
    <property type="entry name" value="Multidrug resistance-associated protein lethal(2)03659"/>
    <property type="match status" value="1"/>
</dbReference>
<comment type="subcellular location">
    <subcellularLocation>
        <location evidence="1">Membrane</location>
        <topology evidence="1">Multi-pass membrane protein</topology>
    </subcellularLocation>
</comment>
<dbReference type="OrthoDB" id="6500128at2759"/>
<dbReference type="CDD" id="cd18579">
    <property type="entry name" value="ABC_6TM_ABCC_D1"/>
    <property type="match status" value="1"/>
</dbReference>
<keyword evidence="2" id="KW-0813">Transport</keyword>
<gene>
    <name evidence="12" type="ORF">CINC_LOCUS9427</name>
</gene>
<dbReference type="Gene3D" id="3.40.50.300">
    <property type="entry name" value="P-loop containing nucleotide triphosphate hydrolases"/>
    <property type="match status" value="2"/>
</dbReference>
<keyword evidence="13" id="KW-1185">Reference proteome</keyword>
<keyword evidence="6" id="KW-0067">ATP-binding</keyword>
<keyword evidence="5" id="KW-0547">Nucleotide-binding</keyword>
<dbReference type="FunFam" id="3.40.50.300:FF:000973">
    <property type="entry name" value="Multidrug resistance-associated protein 4"/>
    <property type="match status" value="1"/>
</dbReference>
<dbReference type="Proteomes" id="UP001154114">
    <property type="component" value="Chromosome 3"/>
</dbReference>
<dbReference type="Gene3D" id="1.20.1560.10">
    <property type="entry name" value="ABC transporter type 1, transmembrane domain"/>
    <property type="match status" value="2"/>
</dbReference>
<dbReference type="SUPFAM" id="SSF52540">
    <property type="entry name" value="P-loop containing nucleoside triphosphate hydrolases"/>
    <property type="match status" value="2"/>
</dbReference>
<dbReference type="CDD" id="cd03244">
    <property type="entry name" value="ABCC_MRP_domain2"/>
    <property type="match status" value="1"/>
</dbReference>
<evidence type="ECO:0000256" key="8">
    <source>
        <dbReference type="ARBA" id="ARBA00023136"/>
    </source>
</evidence>
<evidence type="ECO:0000256" key="1">
    <source>
        <dbReference type="ARBA" id="ARBA00004141"/>
    </source>
</evidence>
<dbReference type="GO" id="GO:0016887">
    <property type="term" value="F:ATP hydrolysis activity"/>
    <property type="evidence" value="ECO:0007669"/>
    <property type="project" value="InterPro"/>
</dbReference>
<dbReference type="PROSITE" id="PS00211">
    <property type="entry name" value="ABC_TRANSPORTER_1"/>
    <property type="match status" value="1"/>
</dbReference>
<feature type="region of interest" description="Disordered" evidence="9">
    <location>
        <begin position="674"/>
        <end position="701"/>
    </location>
</feature>
<accession>A0A9P0FYZ5</accession>
<feature type="transmembrane region" description="Helical" evidence="10">
    <location>
        <begin position="319"/>
        <end position="342"/>
    </location>
</feature>
<organism evidence="12 13">
    <name type="scientific">Chrysodeixis includens</name>
    <name type="common">Soybean looper</name>
    <name type="synonym">Pseudoplusia includens</name>
    <dbReference type="NCBI Taxonomy" id="689277"/>
    <lineage>
        <taxon>Eukaryota</taxon>
        <taxon>Metazoa</taxon>
        <taxon>Ecdysozoa</taxon>
        <taxon>Arthropoda</taxon>
        <taxon>Hexapoda</taxon>
        <taxon>Insecta</taxon>
        <taxon>Pterygota</taxon>
        <taxon>Neoptera</taxon>
        <taxon>Endopterygota</taxon>
        <taxon>Lepidoptera</taxon>
        <taxon>Glossata</taxon>
        <taxon>Ditrysia</taxon>
        <taxon>Noctuoidea</taxon>
        <taxon>Noctuidae</taxon>
        <taxon>Plusiinae</taxon>
        <taxon>Chrysodeixis</taxon>
    </lineage>
</organism>
<keyword evidence="4" id="KW-0677">Repeat</keyword>
<reference evidence="12" key="1">
    <citation type="submission" date="2021-12" db="EMBL/GenBank/DDBJ databases">
        <authorList>
            <person name="King R."/>
        </authorList>
    </citation>
    <scope>NUCLEOTIDE SEQUENCE</scope>
</reference>
<dbReference type="PANTHER" id="PTHR24223:SF415">
    <property type="entry name" value="FI20190P1"/>
    <property type="match status" value="1"/>
</dbReference>
<dbReference type="GO" id="GO:0140359">
    <property type="term" value="F:ABC-type transporter activity"/>
    <property type="evidence" value="ECO:0007669"/>
    <property type="project" value="InterPro"/>
</dbReference>
<feature type="transmembrane region" description="Helical" evidence="10">
    <location>
        <begin position="904"/>
        <end position="924"/>
    </location>
</feature>
<protein>
    <recommendedName>
        <fullName evidence="11">AAA+ ATPase domain-containing protein</fullName>
    </recommendedName>
</protein>
<dbReference type="Pfam" id="PF00664">
    <property type="entry name" value="ABC_membrane"/>
    <property type="match status" value="2"/>
</dbReference>
<feature type="transmembrane region" description="Helical" evidence="10">
    <location>
        <begin position="1013"/>
        <end position="1033"/>
    </location>
</feature>
<evidence type="ECO:0000256" key="4">
    <source>
        <dbReference type="ARBA" id="ARBA00022737"/>
    </source>
</evidence>